<evidence type="ECO:0000259" key="19">
    <source>
        <dbReference type="PROSITE" id="PS51456"/>
    </source>
</evidence>
<dbReference type="Proteomes" id="UP001448207">
    <property type="component" value="Unassembled WGS sequence"/>
</dbReference>
<keyword evidence="13" id="KW-0325">Glycoprotein</keyword>
<evidence type="ECO:0000256" key="12">
    <source>
        <dbReference type="ARBA" id="ARBA00023175"/>
    </source>
</evidence>
<evidence type="ECO:0000256" key="10">
    <source>
        <dbReference type="ARBA" id="ARBA00023123"/>
    </source>
</evidence>
<dbReference type="SMART" id="SM00242">
    <property type="entry name" value="MYSc"/>
    <property type="match status" value="1"/>
</dbReference>
<evidence type="ECO:0000259" key="18">
    <source>
        <dbReference type="PROSITE" id="PS50255"/>
    </source>
</evidence>
<protein>
    <recommendedName>
        <fullName evidence="2">chitin synthase</fullName>
        <ecNumber evidence="2">2.4.1.16</ecNumber>
    </recommendedName>
</protein>
<proteinExistence type="inferred from homology"/>
<evidence type="ECO:0000313" key="22">
    <source>
        <dbReference type="Proteomes" id="UP001448207"/>
    </source>
</evidence>
<evidence type="ECO:0000256" key="16">
    <source>
        <dbReference type="SAM" id="MobiDB-lite"/>
    </source>
</evidence>
<keyword evidence="7 15" id="KW-0547">Nucleotide-binding</keyword>
<evidence type="ECO:0000256" key="7">
    <source>
        <dbReference type="ARBA" id="ARBA00022741"/>
    </source>
</evidence>
<dbReference type="SUPFAM" id="SSF53448">
    <property type="entry name" value="Nucleotide-diphospho-sugar transferases"/>
    <property type="match status" value="1"/>
</dbReference>
<dbReference type="InterPro" id="IPR001609">
    <property type="entry name" value="Myosin_head_motor_dom-like"/>
</dbReference>
<dbReference type="InterPro" id="IPR036037">
    <property type="entry name" value="MYSc_Myo17"/>
</dbReference>
<keyword evidence="22" id="KW-1185">Reference proteome</keyword>
<evidence type="ECO:0000256" key="4">
    <source>
        <dbReference type="ARBA" id="ARBA00022676"/>
    </source>
</evidence>
<evidence type="ECO:0000256" key="3">
    <source>
        <dbReference type="ARBA" id="ARBA00022475"/>
    </source>
</evidence>
<evidence type="ECO:0000256" key="13">
    <source>
        <dbReference type="ARBA" id="ARBA00023180"/>
    </source>
</evidence>
<feature type="region of interest" description="Actin-binding" evidence="15">
    <location>
        <begin position="629"/>
        <end position="651"/>
    </location>
</feature>
<evidence type="ECO:0000256" key="8">
    <source>
        <dbReference type="ARBA" id="ARBA00022840"/>
    </source>
</evidence>
<keyword evidence="3" id="KW-1003">Cell membrane</keyword>
<dbReference type="SUPFAM" id="SSF55856">
    <property type="entry name" value="Cytochrome b5-like heme/steroid binding domain"/>
    <property type="match status" value="1"/>
</dbReference>
<dbReference type="Gene3D" id="3.10.120.10">
    <property type="entry name" value="Cytochrome b5-like heme/steroid binding domain"/>
    <property type="match status" value="1"/>
</dbReference>
<dbReference type="EC" id="2.4.1.16" evidence="2"/>
<evidence type="ECO:0000256" key="9">
    <source>
        <dbReference type="ARBA" id="ARBA00022989"/>
    </source>
</evidence>
<dbReference type="SUPFAM" id="SSF109715">
    <property type="entry name" value="DEK C-terminal domain"/>
    <property type="match status" value="1"/>
</dbReference>
<dbReference type="Pfam" id="PF08766">
    <property type="entry name" value="DEK_C"/>
    <property type="match status" value="1"/>
</dbReference>
<dbReference type="PANTHER" id="PTHR22914">
    <property type="entry name" value="CHITIN SYNTHASE"/>
    <property type="match status" value="1"/>
</dbReference>
<feature type="transmembrane region" description="Helical" evidence="17">
    <location>
        <begin position="925"/>
        <end position="945"/>
    </location>
</feature>
<dbReference type="InterPro" id="IPR036400">
    <property type="entry name" value="Cyt_B5-like_heme/steroid_sf"/>
</dbReference>
<evidence type="ECO:0000259" key="20">
    <source>
        <dbReference type="PROSITE" id="PS51998"/>
    </source>
</evidence>
<evidence type="ECO:0000256" key="6">
    <source>
        <dbReference type="ARBA" id="ARBA00022692"/>
    </source>
</evidence>
<feature type="transmembrane region" description="Helical" evidence="17">
    <location>
        <begin position="1592"/>
        <end position="1613"/>
    </location>
</feature>
<keyword evidence="4" id="KW-0328">Glycosyltransferase</keyword>
<dbReference type="Gene3D" id="1.10.10.60">
    <property type="entry name" value="Homeodomain-like"/>
    <property type="match status" value="1"/>
</dbReference>
<evidence type="ECO:0000256" key="14">
    <source>
        <dbReference type="ARBA" id="ARBA00023203"/>
    </source>
</evidence>
<dbReference type="InterPro" id="IPR027417">
    <property type="entry name" value="P-loop_NTPase"/>
</dbReference>
<feature type="transmembrane region" description="Helical" evidence="17">
    <location>
        <begin position="1647"/>
        <end position="1670"/>
    </location>
</feature>
<dbReference type="Gene3D" id="1.20.58.530">
    <property type="match status" value="1"/>
</dbReference>
<gene>
    <name evidence="21" type="ORF">J3Q64DRAFT_1846855</name>
</gene>
<organism evidence="21 22">
    <name type="scientific">Phycomyces blakesleeanus</name>
    <dbReference type="NCBI Taxonomy" id="4837"/>
    <lineage>
        <taxon>Eukaryota</taxon>
        <taxon>Fungi</taxon>
        <taxon>Fungi incertae sedis</taxon>
        <taxon>Mucoromycota</taxon>
        <taxon>Mucoromycotina</taxon>
        <taxon>Mucoromycetes</taxon>
        <taxon>Mucorales</taxon>
        <taxon>Phycomycetaceae</taxon>
        <taxon>Phycomyces</taxon>
    </lineage>
</organism>
<name>A0ABR3B6K9_PHYBL</name>
<feature type="transmembrane region" description="Helical" evidence="17">
    <location>
        <begin position="889"/>
        <end position="905"/>
    </location>
</feature>
<evidence type="ECO:0000256" key="11">
    <source>
        <dbReference type="ARBA" id="ARBA00023136"/>
    </source>
</evidence>
<dbReference type="InterPro" id="IPR004835">
    <property type="entry name" value="Chitin_synth"/>
</dbReference>
<evidence type="ECO:0000256" key="5">
    <source>
        <dbReference type="ARBA" id="ARBA00022679"/>
    </source>
</evidence>
<sequence length="1916" mass="215037">MGKPKQRNLTDANRSDLATLQTFTNDALVSCLKARFEQNRQYTKLGSSRLVFLNSYKVLAQHDDQTSLEYVAAYKDTSSGASTNKIALDPHLFDLVNKAYFHLRRTGTDQNLIVCGESGGGKTEIRKLIVRHLVRLSSHKKESKVQTQILQSLRVLEAFGSARTLNNTSASRFGVYHEIQFNERGRMVGQKTLHYLLERSRITGTPSTTGSFESNFHVFYQLVAGATPEERSALGLVDDTSQYSYLSKAYRQTTLTKEDEVNYEELKAALRSSGFRKDHISRIMQLLASLLHLGNLIFIDSVGVDQEAAYVKNTETLERVSDMLGLDPRALENVLAFKTTMIRKDVTTLILNAEQASLQRDELVKALYSILFSWLVERINTKLCNENFSSVIGILDLPGPQMNARTASGFESFCVNLATERIQHFMTTQIFESETAMAYQSEGITMSSAISMGHNADCLALLNRPSKGICSLINSMTETSEKGKRGLTDSNLVESLIKYNSNHLCFSAKTADTNARQFAIKHFTGQVIYNPLGFLSQNAGQLSVDFVALFRGSADMAPSWNPFMVDLFADQSLSTELHPRNDQTIISAQQSVRPTRQPSMRRNQSKAAPTEDSASKTSRMVLGQLQSAMDELVAAFEETKVWSVYCLRPNENANPTQFDNKRVEAQSEAYGLASVAEKVQIDYSEVYTHQAFLDRYAVPLNGFGLDFTRLPRARCESVGDFMGWSAAEMAVGTTKVFLNYSAWRTLEDQLRVLEKEDQRNAKESQNAVNYVGTDDQSVSSAAVNNANASSNNLSTSHLQSVAMAAGLPPPAIRQQDDQRSYYSDDDYYHQDNNSSRYQDESYYSDSNAAHSHSYGNEGKGLYGNERPQVEEIDMTGEDVHKMSRSRKQWLFFVWAVTWWIPSFALSSCGKMKRKDVRLAWREKVALCMIIVLLCGFVVWFLVFFGEIVCPKQHVFSQSELQSHSSSKNAYVAIRGEVFDLANFAPHHFPTDIVPTASVLTYGGTDATALFPVQVSDLCQGVDGEVSPYVSLDYQLNFTDPNAKYHNFLYSSGRYTKDWYYNQISYLRKYYKVGHMGVEPKAISQQAVNPTLINGIQSTRTWAIIDNHIYDITSYTKNGRYLSAPPGEEVPSGASTDFMSSAVVELFRQQSGSDITKSFNSLPIDSAVRERQLVCLRNLYFVGMVDSRNSAKCLFSTYLLLIITCLLASVVIFKFVAALRFGSNRMPEEYDKFVICQITCYTEDEESLRKTIDSIASLKYDDKRKLLFIICDGMIIGSGNDRPTPRIVLDILNVDNNVDPEPLSFISVGEGQKQHNMGKVYSGLYECAGHVVPYIVVAKCGKPSERQKPGNRGKRDSQLVLMQFLNRVYHDAPMVPLQLEIFHQLKNVIGVNPTFYEYVLMVDADTEVFPDGLNSLVSSMVHDSKILGICGETKLANEKDTWVTMIQVYEYFISHYLIKSFESLFSTVSCLPGCFTMYRIRTIDGKRPLFISNDIINDYNINHVDTLHQKNLLHLGEDRYLTTLLLKHFPNFKTKFTAEAKCMTNAPDLWSVLISQRRRWINSTVHNLGELVFLPRLCGFCCFSMRFIVMLDLISTLVMPAILGYLGYLIYQLATVEGDLPIITIATIAGTYGLQAILFIINRKWEYIVWMLVSILALPVFSFYIPLYSYWHFDDFSWGNTRVVLGEKGKAVVMADEGEFDPKTIPTMTWSEYESTLMAEEWSDNLSQGSGSQYTHKSKMRPHQSQHYSLNANGMAMNMGMAGGNESVYGSGDNASVYTSNMMPRGFAAASTVYRPPSAMLMMPSNRSAASLGDHMTGAINNGGTTRPNTMRNSQMPGWTGSNPSLMMDGFTLNDDAAGPKNEEIMFQVKRILSTADLTKVTKKQVREELQQIFGVSMAGKKDYINVCIESVLQGAV</sequence>
<dbReference type="Pfam" id="PF00063">
    <property type="entry name" value="Myosin_head"/>
    <property type="match status" value="1"/>
</dbReference>
<dbReference type="InterPro" id="IPR036961">
    <property type="entry name" value="Kinesin_motor_dom_sf"/>
</dbReference>
<dbReference type="PROSITE" id="PS51998">
    <property type="entry name" value="DEK_C"/>
    <property type="match status" value="1"/>
</dbReference>
<feature type="binding site" evidence="15">
    <location>
        <begin position="116"/>
        <end position="123"/>
    </location>
    <ligand>
        <name>ATP</name>
        <dbReference type="ChEBI" id="CHEBI:30616"/>
    </ligand>
</feature>
<dbReference type="Gene3D" id="3.40.850.10">
    <property type="entry name" value="Kinesin motor domain"/>
    <property type="match status" value="1"/>
</dbReference>
<dbReference type="SUPFAM" id="SSF52540">
    <property type="entry name" value="P-loop containing nucleoside triphosphate hydrolases"/>
    <property type="match status" value="1"/>
</dbReference>
<dbReference type="PANTHER" id="PTHR22914:SF45">
    <property type="entry name" value="CHITIN SYNTHASE"/>
    <property type="match status" value="1"/>
</dbReference>
<evidence type="ECO:0000256" key="17">
    <source>
        <dbReference type="SAM" id="Phobius"/>
    </source>
</evidence>
<dbReference type="SMART" id="SM01117">
    <property type="entry name" value="Cyt-b5"/>
    <property type="match status" value="2"/>
</dbReference>
<keyword evidence="12 15" id="KW-0505">Motor protein</keyword>
<dbReference type="CDD" id="cd04190">
    <property type="entry name" value="Chitin_synth_C"/>
    <property type="match status" value="1"/>
</dbReference>
<reference evidence="21 22" key="1">
    <citation type="submission" date="2024-04" db="EMBL/GenBank/DDBJ databases">
        <title>Symmetric and asymmetric DNA N6-adenine methylation regulates different biological responses in Mucorales.</title>
        <authorList>
            <consortium name="Lawrence Berkeley National Laboratory"/>
            <person name="Lax C."/>
            <person name="Mondo S.J."/>
            <person name="Osorio-Concepcion M."/>
            <person name="Muszewska A."/>
            <person name="Corrochano-Luque M."/>
            <person name="Gutierrez G."/>
            <person name="Riley R."/>
            <person name="Lipzen A."/>
            <person name="Guo J."/>
            <person name="Hundley H."/>
            <person name="Amirebrahimi M."/>
            <person name="Ng V."/>
            <person name="Lorenzo-Gutierrez D."/>
            <person name="Binder U."/>
            <person name="Yang J."/>
            <person name="Song Y."/>
            <person name="Canovas D."/>
            <person name="Navarro E."/>
            <person name="Freitag M."/>
            <person name="Gabaldon T."/>
            <person name="Grigoriev I.V."/>
            <person name="Corrochano L.M."/>
            <person name="Nicolas F.E."/>
            <person name="Garre V."/>
        </authorList>
    </citation>
    <scope>NUCLEOTIDE SEQUENCE [LARGE SCALE GENOMIC DNA]</scope>
    <source>
        <strain evidence="21 22">L51</strain>
    </source>
</reference>
<dbReference type="PROSITE" id="PS51456">
    <property type="entry name" value="MYOSIN_MOTOR"/>
    <property type="match status" value="1"/>
</dbReference>
<feature type="domain" description="Cytochrome b5 heme-binding" evidence="18">
    <location>
        <begin position="952"/>
        <end position="1010"/>
    </location>
</feature>
<dbReference type="Gene3D" id="1.10.10.820">
    <property type="match status" value="1"/>
</dbReference>
<dbReference type="Gene3D" id="1.20.120.720">
    <property type="entry name" value="Myosin VI head, motor domain, U50 subdomain"/>
    <property type="match status" value="1"/>
</dbReference>
<feature type="transmembrane region" description="Helical" evidence="17">
    <location>
        <begin position="1619"/>
        <end position="1640"/>
    </location>
</feature>
<dbReference type="CDD" id="cd14879">
    <property type="entry name" value="MYSc_Myo17"/>
    <property type="match status" value="1"/>
</dbReference>
<dbReference type="EMBL" id="JBCLYO010000004">
    <property type="protein sequence ID" value="KAL0089937.1"/>
    <property type="molecule type" value="Genomic_DNA"/>
</dbReference>
<keyword evidence="6 17" id="KW-0812">Transmembrane</keyword>
<keyword evidence="14 15" id="KW-0009">Actin-binding</keyword>
<evidence type="ECO:0000256" key="2">
    <source>
        <dbReference type="ARBA" id="ARBA00012543"/>
    </source>
</evidence>
<dbReference type="InterPro" id="IPR001199">
    <property type="entry name" value="Cyt_B5-like_heme/steroid-bd"/>
</dbReference>
<dbReference type="InterPro" id="IPR029044">
    <property type="entry name" value="Nucleotide-diphossugar_trans"/>
</dbReference>
<evidence type="ECO:0000313" key="21">
    <source>
        <dbReference type="EMBL" id="KAL0089937.1"/>
    </source>
</evidence>
<keyword evidence="10 15" id="KW-0518">Myosin</keyword>
<comment type="subcellular location">
    <subcellularLocation>
        <location evidence="1">Cell membrane</location>
        <topology evidence="1">Multi-pass membrane protein</topology>
    </subcellularLocation>
</comment>
<dbReference type="PROSITE" id="PS50255">
    <property type="entry name" value="CYTOCHROME_B5_2"/>
    <property type="match status" value="1"/>
</dbReference>
<feature type="region of interest" description="Disordered" evidence="16">
    <location>
        <begin position="587"/>
        <end position="618"/>
    </location>
</feature>
<comment type="similarity">
    <text evidence="15">Belongs to the TRAFAC class myosin-kinesin ATPase superfamily. Myosin family.</text>
</comment>
<keyword evidence="11 17" id="KW-0472">Membrane</keyword>
<evidence type="ECO:0000256" key="1">
    <source>
        <dbReference type="ARBA" id="ARBA00004651"/>
    </source>
</evidence>
<evidence type="ECO:0000256" key="15">
    <source>
        <dbReference type="PROSITE-ProRule" id="PRU00782"/>
    </source>
</evidence>
<dbReference type="PRINTS" id="PR00193">
    <property type="entry name" value="MYOSINHEAVY"/>
</dbReference>
<keyword evidence="9 17" id="KW-1133">Transmembrane helix</keyword>
<comment type="caution">
    <text evidence="21">The sequence shown here is derived from an EMBL/GenBank/DDBJ whole genome shotgun (WGS) entry which is preliminary data.</text>
</comment>
<accession>A0ABR3B6K9</accession>
<dbReference type="Pfam" id="PF03142">
    <property type="entry name" value="Chitin_synth_2"/>
    <property type="match status" value="1"/>
</dbReference>
<feature type="compositionally biased region" description="Polar residues" evidence="16">
    <location>
        <begin position="587"/>
        <end position="607"/>
    </location>
</feature>
<feature type="domain" description="Myosin motor" evidence="19">
    <location>
        <begin position="12"/>
        <end position="751"/>
    </location>
</feature>
<feature type="domain" description="DEK-C" evidence="20">
    <location>
        <begin position="1858"/>
        <end position="1913"/>
    </location>
</feature>
<dbReference type="InterPro" id="IPR014876">
    <property type="entry name" value="DEK_C"/>
</dbReference>
<feature type="transmembrane region" description="Helical" evidence="17">
    <location>
        <begin position="1194"/>
        <end position="1216"/>
    </location>
</feature>
<dbReference type="Pfam" id="PF00173">
    <property type="entry name" value="Cyt-b5"/>
    <property type="match status" value="1"/>
</dbReference>
<keyword evidence="5" id="KW-0808">Transferase</keyword>
<keyword evidence="8 15" id="KW-0067">ATP-binding</keyword>